<evidence type="ECO:0000256" key="4">
    <source>
        <dbReference type="ARBA" id="ARBA00022759"/>
    </source>
</evidence>
<dbReference type="PANTHER" id="PTHR37984:SF5">
    <property type="entry name" value="PROTEIN NYNRIN-LIKE"/>
    <property type="match status" value="1"/>
</dbReference>
<dbReference type="EMBL" id="CP133622">
    <property type="protein sequence ID" value="WMV54667.1"/>
    <property type="molecule type" value="Genomic_DNA"/>
</dbReference>
<keyword evidence="4" id="KW-0255">Endonuclease</keyword>
<dbReference type="Pfam" id="PF17917">
    <property type="entry name" value="RT_RNaseH"/>
    <property type="match status" value="1"/>
</dbReference>
<keyword evidence="6" id="KW-0695">RNA-directed DNA polymerase</keyword>
<dbReference type="GO" id="GO:0003964">
    <property type="term" value="F:RNA-directed DNA polymerase activity"/>
    <property type="evidence" value="ECO:0007669"/>
    <property type="project" value="UniProtKB-KW"/>
</dbReference>
<protein>
    <recommendedName>
        <fullName evidence="7">Reverse transcriptase RNase H-like domain-containing protein</fullName>
    </recommendedName>
</protein>
<evidence type="ECO:0000256" key="6">
    <source>
        <dbReference type="ARBA" id="ARBA00022918"/>
    </source>
</evidence>
<dbReference type="GO" id="GO:0016787">
    <property type="term" value="F:hydrolase activity"/>
    <property type="evidence" value="ECO:0007669"/>
    <property type="project" value="UniProtKB-KW"/>
</dbReference>
<dbReference type="FunFam" id="3.10.20.370:FF:000001">
    <property type="entry name" value="Retrovirus-related Pol polyprotein from transposon 17.6-like protein"/>
    <property type="match status" value="1"/>
</dbReference>
<dbReference type="InterPro" id="IPR043502">
    <property type="entry name" value="DNA/RNA_pol_sf"/>
</dbReference>
<dbReference type="SUPFAM" id="SSF56672">
    <property type="entry name" value="DNA/RNA polymerases"/>
    <property type="match status" value="1"/>
</dbReference>
<dbReference type="Proteomes" id="UP001234989">
    <property type="component" value="Chromosome 11"/>
</dbReference>
<dbReference type="PANTHER" id="PTHR37984">
    <property type="entry name" value="PROTEIN CBG26694"/>
    <property type="match status" value="1"/>
</dbReference>
<evidence type="ECO:0000256" key="1">
    <source>
        <dbReference type="ARBA" id="ARBA00022679"/>
    </source>
</evidence>
<dbReference type="GO" id="GO:0004519">
    <property type="term" value="F:endonuclease activity"/>
    <property type="evidence" value="ECO:0007669"/>
    <property type="project" value="UniProtKB-KW"/>
</dbReference>
<dbReference type="InterPro" id="IPR041373">
    <property type="entry name" value="RT_RNaseH"/>
</dbReference>
<dbReference type="CDD" id="cd09274">
    <property type="entry name" value="RNase_HI_RT_Ty3"/>
    <property type="match status" value="1"/>
</dbReference>
<name>A0AAF0UXR2_SOLVR</name>
<evidence type="ECO:0000256" key="5">
    <source>
        <dbReference type="ARBA" id="ARBA00022801"/>
    </source>
</evidence>
<feature type="domain" description="Reverse transcriptase RNase H-like" evidence="7">
    <location>
        <begin position="275"/>
        <end position="371"/>
    </location>
</feature>
<keyword evidence="2" id="KW-0548">Nucleotidyltransferase</keyword>
<evidence type="ECO:0000256" key="2">
    <source>
        <dbReference type="ARBA" id="ARBA00022695"/>
    </source>
</evidence>
<organism evidence="8 9">
    <name type="scientific">Solanum verrucosum</name>
    <dbReference type="NCBI Taxonomy" id="315347"/>
    <lineage>
        <taxon>Eukaryota</taxon>
        <taxon>Viridiplantae</taxon>
        <taxon>Streptophyta</taxon>
        <taxon>Embryophyta</taxon>
        <taxon>Tracheophyta</taxon>
        <taxon>Spermatophyta</taxon>
        <taxon>Magnoliopsida</taxon>
        <taxon>eudicotyledons</taxon>
        <taxon>Gunneridae</taxon>
        <taxon>Pentapetalae</taxon>
        <taxon>asterids</taxon>
        <taxon>lamiids</taxon>
        <taxon>Solanales</taxon>
        <taxon>Solanaceae</taxon>
        <taxon>Solanoideae</taxon>
        <taxon>Solaneae</taxon>
        <taxon>Solanum</taxon>
    </lineage>
</organism>
<keyword evidence="3" id="KW-0540">Nuclease</keyword>
<keyword evidence="9" id="KW-1185">Reference proteome</keyword>
<dbReference type="Gene3D" id="3.10.20.370">
    <property type="match status" value="1"/>
</dbReference>
<evidence type="ECO:0000313" key="9">
    <source>
        <dbReference type="Proteomes" id="UP001234989"/>
    </source>
</evidence>
<proteinExistence type="predicted"/>
<dbReference type="InterPro" id="IPR050951">
    <property type="entry name" value="Retrovirus_Pol_polyprotein"/>
</dbReference>
<evidence type="ECO:0000259" key="7">
    <source>
        <dbReference type="Pfam" id="PF17917"/>
    </source>
</evidence>
<sequence length="467" mass="53507">MFKPIEEVMVQGQKRWIEAGALIEKKYMNVIAIYWFGNEKTDVEVTPTFSTDIRPIEVECTRDEAESKRDAPTETSPKVVVDMLPTKAIMPPYTTEPTVITCNILDCARMVIILFDPGCTYSYVSVQFALGFDMDVDARSPSIESIHVVSEFKEVFPTDVPGIPLDREIDFCIDLESGTQPISIPPYRMTPVDLRELKVQIQELLDKGFICPSASEWGALVLFVKKKDGSMSICIDYRQLNRVPFEWTNKCEERYQKSKTLLTITPILVLPVEGKNFIAYCDASHWGLADVLMQEQNIIAYASRQLKVHERNYPMHDLELAAVVFAVKIWRHYLYGVRCEVFTDHRSLQYVFTQKDLNLRKRRWIELLKDYDVTIQYQSGKANVVADALSQKAEIKAKLFEDESLNERRKKTMSGKAQDATLDAGGVLNFKGRICVSRVDDLIQNMLTQSVATRYSIHQGVTKMYRE</sequence>
<evidence type="ECO:0000313" key="8">
    <source>
        <dbReference type="EMBL" id="WMV54667.1"/>
    </source>
</evidence>
<dbReference type="AlphaFoldDB" id="A0AAF0UXR2"/>
<evidence type="ECO:0000256" key="3">
    <source>
        <dbReference type="ARBA" id="ARBA00022722"/>
    </source>
</evidence>
<dbReference type="Gene3D" id="3.10.10.10">
    <property type="entry name" value="HIV Type 1 Reverse Transcriptase, subunit A, domain 1"/>
    <property type="match status" value="1"/>
</dbReference>
<keyword evidence="5" id="KW-0378">Hydrolase</keyword>
<reference evidence="8" key="1">
    <citation type="submission" date="2023-08" db="EMBL/GenBank/DDBJ databases">
        <title>A de novo genome assembly of Solanum verrucosum Schlechtendal, a Mexican diploid species geographically isolated from the other diploid A-genome species in potato relatives.</title>
        <authorList>
            <person name="Hosaka K."/>
        </authorList>
    </citation>
    <scope>NUCLEOTIDE SEQUENCE</scope>
    <source>
        <tissue evidence="8">Young leaves</tissue>
    </source>
</reference>
<accession>A0AAF0UXR2</accession>
<keyword evidence="1" id="KW-0808">Transferase</keyword>
<gene>
    <name evidence="8" type="ORF">MTR67_048052</name>
</gene>